<protein>
    <submittedName>
        <fullName evidence="2">Acetylxylan esterase</fullName>
    </submittedName>
</protein>
<sequence length="319" mass="34769">MIVDLIGDDLLDYRSPQVDPPGFDEFWRSTIDAAREFDTDLVLVRADSPVTSVDIFDLSFHGFGGERISGWLRAPRNAHGPLPVIVEFIGYGGGRGLAEDALFWASCGYLHVTMDTRGQGAVWARGVTADRSVNGPTVPGLMTAGVQDPHEYYYRRLITDAVRAVDAAVTLPQADRSRVIALGMSQGGGVALATAALSPHVTALVSFQPFLCDFPRAIMITGAGPYGEIDRYLRTWRGQDDAVLETLRYFDGVNFARRATVPAWFTTSLMDDVCPPSTVVAAFNAYAGATKDLRVERHRRHEHGTDDNVIVAEALANLP</sequence>
<dbReference type="SUPFAM" id="SSF53474">
    <property type="entry name" value="alpha/beta-Hydrolases"/>
    <property type="match status" value="1"/>
</dbReference>
<dbReference type="RefSeq" id="WP_308865933.1">
    <property type="nucleotide sequence ID" value="NZ_JAVFWO010000001.1"/>
</dbReference>
<dbReference type="PANTHER" id="PTHR40111">
    <property type="entry name" value="CEPHALOSPORIN-C DEACETYLASE"/>
    <property type="match status" value="1"/>
</dbReference>
<reference evidence="2 3" key="1">
    <citation type="submission" date="2023-08" db="EMBL/GenBank/DDBJ databases">
        <title>Microbacterium psychrotolerans sp. nov., a psychrotolerant bacterium isolated from soil in Heilongjiang Province, China.</title>
        <authorList>
            <person name="An P."/>
            <person name="Zhao D."/>
            <person name="Xiang H."/>
        </authorList>
    </citation>
    <scope>NUCLEOTIDE SEQUENCE [LARGE SCALE GENOMIC DNA]</scope>
    <source>
        <strain evidence="2 3">QXD-8</strain>
    </source>
</reference>
<dbReference type="Gene3D" id="3.40.50.1820">
    <property type="entry name" value="alpha/beta hydrolase"/>
    <property type="match status" value="1"/>
</dbReference>
<evidence type="ECO:0000313" key="3">
    <source>
        <dbReference type="Proteomes" id="UP001235133"/>
    </source>
</evidence>
<evidence type="ECO:0000259" key="1">
    <source>
        <dbReference type="Pfam" id="PF05448"/>
    </source>
</evidence>
<dbReference type="Pfam" id="PF05448">
    <property type="entry name" value="AXE1"/>
    <property type="match status" value="1"/>
</dbReference>
<dbReference type="Proteomes" id="UP001235133">
    <property type="component" value="Unassembled WGS sequence"/>
</dbReference>
<name>A0ABU0YW22_9MICO</name>
<gene>
    <name evidence="2" type="ORF">Q9R08_00945</name>
</gene>
<feature type="domain" description="Acetyl xylan esterase" evidence="1">
    <location>
        <begin position="2"/>
        <end position="304"/>
    </location>
</feature>
<proteinExistence type="predicted"/>
<comment type="caution">
    <text evidence="2">The sequence shown here is derived from an EMBL/GenBank/DDBJ whole genome shotgun (WGS) entry which is preliminary data.</text>
</comment>
<keyword evidence="3" id="KW-1185">Reference proteome</keyword>
<dbReference type="InterPro" id="IPR008391">
    <property type="entry name" value="AXE1_dom"/>
</dbReference>
<dbReference type="InterPro" id="IPR039069">
    <property type="entry name" value="CE7"/>
</dbReference>
<dbReference type="EMBL" id="JAVFWO010000001">
    <property type="protein sequence ID" value="MDQ7876533.1"/>
    <property type="molecule type" value="Genomic_DNA"/>
</dbReference>
<dbReference type="InterPro" id="IPR029058">
    <property type="entry name" value="AB_hydrolase_fold"/>
</dbReference>
<dbReference type="PANTHER" id="PTHR40111:SF1">
    <property type="entry name" value="CEPHALOSPORIN-C DEACETYLASE"/>
    <property type="match status" value="1"/>
</dbReference>
<accession>A0ABU0YW22</accession>
<organism evidence="2 3">
    <name type="scientific">Microbacterium psychrotolerans</name>
    <dbReference type="NCBI Taxonomy" id="3068321"/>
    <lineage>
        <taxon>Bacteria</taxon>
        <taxon>Bacillati</taxon>
        <taxon>Actinomycetota</taxon>
        <taxon>Actinomycetes</taxon>
        <taxon>Micrococcales</taxon>
        <taxon>Microbacteriaceae</taxon>
        <taxon>Microbacterium</taxon>
    </lineage>
</organism>
<evidence type="ECO:0000313" key="2">
    <source>
        <dbReference type="EMBL" id="MDQ7876533.1"/>
    </source>
</evidence>